<evidence type="ECO:0000313" key="2">
    <source>
        <dbReference type="EMBL" id="RAG81547.1"/>
    </source>
</evidence>
<dbReference type="AlphaFoldDB" id="A0A2X0IAK5"/>
<proteinExistence type="predicted"/>
<accession>A0A2X0IAK5</accession>
<dbReference type="EMBL" id="QKYN01000154">
    <property type="protein sequence ID" value="RAG81547.1"/>
    <property type="molecule type" value="Genomic_DNA"/>
</dbReference>
<reference evidence="2 3" key="1">
    <citation type="submission" date="2018-06" db="EMBL/GenBank/DDBJ databases">
        <title>Streptacidiphilus pinicola sp. nov., isolated from pine grove soil.</title>
        <authorList>
            <person name="Roh S.G."/>
            <person name="Park S."/>
            <person name="Kim M.-K."/>
            <person name="Yun B.-R."/>
            <person name="Park J."/>
            <person name="Kim M.J."/>
            <person name="Kim Y.S."/>
            <person name="Kim S.B."/>
        </authorList>
    </citation>
    <scope>NUCLEOTIDE SEQUENCE [LARGE SCALE GENOMIC DNA]</scope>
    <source>
        <strain evidence="2 3">MMS16-CNU450</strain>
    </source>
</reference>
<feature type="chain" id="PRO_5039170905" evidence="1">
    <location>
        <begin position="28"/>
        <end position="193"/>
    </location>
</feature>
<evidence type="ECO:0000256" key="1">
    <source>
        <dbReference type="SAM" id="SignalP"/>
    </source>
</evidence>
<sequence length="193" mass="20855">MKSFRGKVTGALVALGAVFAAIGPVAASDATAQTYAGSLHYGYITGIPHAVHRGQTITIELWFRQSSPYVVDAVSYGLYLYDPVGVGVKGSAASGASVTWLNPVTHRWERGFALDHNTHQIWDAPGLNGIAVPSGKWNHIFARVTFSHSVKLGTWTLETDAPQTYMVVTKAGKPTSAILSENRRALQRFTITR</sequence>
<dbReference type="RefSeq" id="WP_111506811.1">
    <property type="nucleotide sequence ID" value="NZ_QKYN01000154.1"/>
</dbReference>
<keyword evidence="3" id="KW-1185">Reference proteome</keyword>
<keyword evidence="1" id="KW-0732">Signal</keyword>
<protein>
    <submittedName>
        <fullName evidence="2">Uncharacterized protein</fullName>
    </submittedName>
</protein>
<comment type="caution">
    <text evidence="2">The sequence shown here is derived from an EMBL/GenBank/DDBJ whole genome shotgun (WGS) entry which is preliminary data.</text>
</comment>
<name>A0A2X0IAK5_9ACTN</name>
<dbReference type="Proteomes" id="UP000248889">
    <property type="component" value="Unassembled WGS sequence"/>
</dbReference>
<organism evidence="2 3">
    <name type="scientific">Streptacidiphilus pinicola</name>
    <dbReference type="NCBI Taxonomy" id="2219663"/>
    <lineage>
        <taxon>Bacteria</taxon>
        <taxon>Bacillati</taxon>
        <taxon>Actinomycetota</taxon>
        <taxon>Actinomycetes</taxon>
        <taxon>Kitasatosporales</taxon>
        <taxon>Streptomycetaceae</taxon>
        <taxon>Streptacidiphilus</taxon>
    </lineage>
</organism>
<feature type="signal peptide" evidence="1">
    <location>
        <begin position="1"/>
        <end position="27"/>
    </location>
</feature>
<gene>
    <name evidence="2" type="ORF">DN069_32345</name>
</gene>
<evidence type="ECO:0000313" key="3">
    <source>
        <dbReference type="Proteomes" id="UP000248889"/>
    </source>
</evidence>
<dbReference type="OrthoDB" id="3855667at2"/>